<feature type="transmembrane region" description="Helical" evidence="6">
    <location>
        <begin position="87"/>
        <end position="111"/>
    </location>
</feature>
<dbReference type="PANTHER" id="PTHR32196">
    <property type="entry name" value="ABC TRANSPORTER PERMEASE PROTEIN YPHD-RELATED-RELATED"/>
    <property type="match status" value="1"/>
</dbReference>
<gene>
    <name evidence="7" type="ORF">MUG09_08640</name>
</gene>
<accession>A0ABY4D5P8</accession>
<evidence type="ECO:0000256" key="5">
    <source>
        <dbReference type="ARBA" id="ARBA00023136"/>
    </source>
</evidence>
<evidence type="ECO:0000256" key="6">
    <source>
        <dbReference type="SAM" id="Phobius"/>
    </source>
</evidence>
<dbReference type="InterPro" id="IPR001851">
    <property type="entry name" value="ABC_transp_permease"/>
</dbReference>
<keyword evidence="2" id="KW-1003">Cell membrane</keyword>
<feature type="transmembrane region" description="Helical" evidence="6">
    <location>
        <begin position="209"/>
        <end position="227"/>
    </location>
</feature>
<evidence type="ECO:0000256" key="2">
    <source>
        <dbReference type="ARBA" id="ARBA00022475"/>
    </source>
</evidence>
<feature type="transmembrane region" description="Helical" evidence="6">
    <location>
        <begin position="288"/>
        <end position="307"/>
    </location>
</feature>
<dbReference type="CDD" id="cd06579">
    <property type="entry name" value="TM_PBP1_transp_AraH_like"/>
    <property type="match status" value="1"/>
</dbReference>
<feature type="transmembrane region" description="Helical" evidence="6">
    <location>
        <begin position="158"/>
        <end position="180"/>
    </location>
</feature>
<feature type="transmembrane region" description="Helical" evidence="6">
    <location>
        <begin position="118"/>
        <end position="138"/>
    </location>
</feature>
<feature type="transmembrane region" description="Helical" evidence="6">
    <location>
        <begin position="247"/>
        <end position="276"/>
    </location>
</feature>
<evidence type="ECO:0000313" key="8">
    <source>
        <dbReference type="Proteomes" id="UP000829708"/>
    </source>
</evidence>
<sequence length="326" mass="35084">MDRTKVIKFTLKNSTAVLFVLIFIMFGLIAPRFFTLKNFQNIMSNASYIGIIAVGMTFVLLTGGIDLSVGSTMYLSAVVCGKLINEFQVPVVLAVLLSLCVGLIIGMVNAFAITKLRLVPFITTLITQTVARGFGLFITRSVAVNYPDSVTLMSTSKVLGFIPLQIFIFLVVVLIAALVLNRTRYGRQLYAVGNDLEFAKKAGIKCDRLIASTYVISGLLAALGGFVTITQIGRVNAGFGSGEEFDAIAAAVLGGASLFGGIGTVFPGTVLGTVMIEMIQAGLVFANIDIYIQPIIMALIIFMAVFIDSVRTTQIHKLERRNILKA</sequence>
<evidence type="ECO:0000256" key="4">
    <source>
        <dbReference type="ARBA" id="ARBA00022989"/>
    </source>
</evidence>
<dbReference type="Proteomes" id="UP000829708">
    <property type="component" value="Chromosome"/>
</dbReference>
<feature type="transmembrane region" description="Helical" evidence="6">
    <location>
        <begin position="46"/>
        <end position="67"/>
    </location>
</feature>
<organism evidence="7 8">
    <name type="scientific">Sphaerochaeta associata</name>
    <dbReference type="NCBI Taxonomy" id="1129264"/>
    <lineage>
        <taxon>Bacteria</taxon>
        <taxon>Pseudomonadati</taxon>
        <taxon>Spirochaetota</taxon>
        <taxon>Spirochaetia</taxon>
        <taxon>Spirochaetales</taxon>
        <taxon>Sphaerochaetaceae</taxon>
        <taxon>Sphaerochaeta</taxon>
    </lineage>
</organism>
<protein>
    <submittedName>
        <fullName evidence="7">ABC transporter permease</fullName>
    </submittedName>
</protein>
<comment type="subcellular location">
    <subcellularLocation>
        <location evidence="1">Cell membrane</location>
        <topology evidence="1">Multi-pass membrane protein</topology>
    </subcellularLocation>
</comment>
<proteinExistence type="predicted"/>
<evidence type="ECO:0000256" key="3">
    <source>
        <dbReference type="ARBA" id="ARBA00022692"/>
    </source>
</evidence>
<dbReference type="RefSeq" id="WP_244771015.1">
    <property type="nucleotide sequence ID" value="NZ_CP094929.1"/>
</dbReference>
<evidence type="ECO:0000313" key="7">
    <source>
        <dbReference type="EMBL" id="UOM49621.1"/>
    </source>
</evidence>
<keyword evidence="5 6" id="KW-0472">Membrane</keyword>
<evidence type="ECO:0000256" key="1">
    <source>
        <dbReference type="ARBA" id="ARBA00004651"/>
    </source>
</evidence>
<keyword evidence="8" id="KW-1185">Reference proteome</keyword>
<name>A0ABY4D5P8_9SPIR</name>
<dbReference type="Pfam" id="PF02653">
    <property type="entry name" value="BPD_transp_2"/>
    <property type="match status" value="1"/>
</dbReference>
<dbReference type="EMBL" id="CP094929">
    <property type="protein sequence ID" value="UOM49621.1"/>
    <property type="molecule type" value="Genomic_DNA"/>
</dbReference>
<reference evidence="8" key="1">
    <citation type="journal article" date="2024" name="J Bioinform Genom">
        <title>Complete genome sequence of the type strain bacterium Sphaerochaeta associata GLS2t (VKM B-2742)t.</title>
        <authorList>
            <person name="Troshina O.Y."/>
            <person name="Tepeeva A.N."/>
            <person name="Arzamasceva V.O."/>
            <person name="Whitman W.B."/>
            <person name="Varghese N."/>
            <person name="Shapiro N."/>
            <person name="Woyke T."/>
            <person name="Kripides N.C."/>
            <person name="Vasilenko O.V."/>
        </authorList>
    </citation>
    <scope>NUCLEOTIDE SEQUENCE [LARGE SCALE GENOMIC DNA]</scope>
    <source>
        <strain evidence="8">GLS2T</strain>
    </source>
</reference>
<keyword evidence="3 6" id="KW-0812">Transmembrane</keyword>
<keyword evidence="4 6" id="KW-1133">Transmembrane helix</keyword>
<feature type="transmembrane region" description="Helical" evidence="6">
    <location>
        <begin position="16"/>
        <end position="34"/>
    </location>
</feature>